<evidence type="ECO:0000256" key="2">
    <source>
        <dbReference type="ARBA" id="ARBA00001946"/>
    </source>
</evidence>
<evidence type="ECO:0000256" key="9">
    <source>
        <dbReference type="ARBA" id="ARBA00022722"/>
    </source>
</evidence>
<dbReference type="Gene3D" id="3.30.420.10">
    <property type="entry name" value="Ribonuclease H-like superfamily/Ribonuclease H"/>
    <property type="match status" value="1"/>
</dbReference>
<dbReference type="InterPro" id="IPR001352">
    <property type="entry name" value="RNase_HII/HIII"/>
</dbReference>
<comment type="caution">
    <text evidence="18">The sequence shown here is derived from an EMBL/GenBank/DDBJ whole genome shotgun (WGS) entry which is preliminary data.</text>
</comment>
<evidence type="ECO:0000256" key="14">
    <source>
        <dbReference type="HAMAP-Rule" id="MF_00052"/>
    </source>
</evidence>
<organism evidence="18 19">
    <name type="scientific">Stappia taiwanensis</name>
    <dbReference type="NCBI Taxonomy" id="992267"/>
    <lineage>
        <taxon>Bacteria</taxon>
        <taxon>Pseudomonadati</taxon>
        <taxon>Pseudomonadota</taxon>
        <taxon>Alphaproteobacteria</taxon>
        <taxon>Hyphomicrobiales</taxon>
        <taxon>Stappiaceae</taxon>
        <taxon>Stappia</taxon>
    </lineage>
</organism>
<proteinExistence type="inferred from homology"/>
<dbReference type="GO" id="GO:0006298">
    <property type="term" value="P:mismatch repair"/>
    <property type="evidence" value="ECO:0007669"/>
    <property type="project" value="TreeGrafter"/>
</dbReference>
<evidence type="ECO:0000256" key="15">
    <source>
        <dbReference type="PROSITE-ProRule" id="PRU01319"/>
    </source>
</evidence>
<comment type="cofactor">
    <cofactor evidence="2">
        <name>Mg(2+)</name>
        <dbReference type="ChEBI" id="CHEBI:18420"/>
    </cofactor>
</comment>
<keyword evidence="13 14" id="KW-0464">Manganese</keyword>
<evidence type="ECO:0000256" key="3">
    <source>
        <dbReference type="ARBA" id="ARBA00004065"/>
    </source>
</evidence>
<dbReference type="EC" id="3.1.26.4" evidence="6 14"/>
<dbReference type="PANTHER" id="PTHR10954">
    <property type="entry name" value="RIBONUCLEASE H2 SUBUNIT A"/>
    <property type="match status" value="1"/>
</dbReference>
<evidence type="ECO:0000256" key="13">
    <source>
        <dbReference type="ARBA" id="ARBA00023211"/>
    </source>
</evidence>
<reference evidence="18 19" key="2">
    <citation type="submission" date="2020-08" db="EMBL/GenBank/DDBJ databases">
        <title>Stappia taiwanensis sp. nov., isolated from a coastal thermal spring.</title>
        <authorList>
            <person name="Kampfer P."/>
        </authorList>
    </citation>
    <scope>NUCLEOTIDE SEQUENCE [LARGE SCALE GENOMIC DNA]</scope>
    <source>
        <strain evidence="18 19">DSM 23284</strain>
    </source>
</reference>
<evidence type="ECO:0000256" key="12">
    <source>
        <dbReference type="ARBA" id="ARBA00022801"/>
    </source>
</evidence>
<evidence type="ECO:0000256" key="4">
    <source>
        <dbReference type="ARBA" id="ARBA00004496"/>
    </source>
</evidence>
<evidence type="ECO:0000313" key="18">
    <source>
        <dbReference type="EMBL" id="MBA4611973.1"/>
    </source>
</evidence>
<dbReference type="EMBL" id="JACEON010000008">
    <property type="protein sequence ID" value="MBA4611973.1"/>
    <property type="molecule type" value="Genomic_DNA"/>
</dbReference>
<evidence type="ECO:0000256" key="7">
    <source>
        <dbReference type="ARBA" id="ARBA00019179"/>
    </source>
</evidence>
<feature type="domain" description="RNase H type-2" evidence="17">
    <location>
        <begin position="33"/>
        <end position="222"/>
    </location>
</feature>
<dbReference type="GO" id="GO:0004523">
    <property type="term" value="F:RNA-DNA hybrid ribonuclease activity"/>
    <property type="evidence" value="ECO:0007669"/>
    <property type="project" value="UniProtKB-UniRule"/>
</dbReference>
<keyword evidence="19" id="KW-1185">Reference proteome</keyword>
<sequence>MANDFQLRPALALELPGAIDPVAEARIARSFDGRLAGIDEAGRGPWAGPVTVAAVILDYENLPEGIRDSKTLNEAGRVRAFEAILETAEVAIAFASPESIDRLNIRAATLGAMTRAAKALPRAPDACLIDGRDVPPNLSFPGQPAIKGDGRLLCVAAASIVAKVTRDRLMTRMDALWPGYGFARHKGYGTAAHAAALEKLGACPLHRRSFRPIRAVLGLDPE</sequence>
<evidence type="ECO:0000256" key="5">
    <source>
        <dbReference type="ARBA" id="ARBA00007383"/>
    </source>
</evidence>
<feature type="binding site" evidence="14 15">
    <location>
        <position position="40"/>
    </location>
    <ligand>
        <name>a divalent metal cation</name>
        <dbReference type="ChEBI" id="CHEBI:60240"/>
    </ligand>
</feature>
<reference evidence="18 19" key="1">
    <citation type="submission" date="2020-07" db="EMBL/GenBank/DDBJ databases">
        <authorList>
            <person name="Li M."/>
        </authorList>
    </citation>
    <scope>NUCLEOTIDE SEQUENCE [LARGE SCALE GENOMIC DNA]</scope>
    <source>
        <strain evidence="18 19">DSM 23284</strain>
    </source>
</reference>
<dbReference type="PROSITE" id="PS51975">
    <property type="entry name" value="RNASE_H_2"/>
    <property type="match status" value="1"/>
</dbReference>
<dbReference type="RefSeq" id="WP_181760177.1">
    <property type="nucleotide sequence ID" value="NZ_BMCR01000003.1"/>
</dbReference>
<keyword evidence="12 14" id="KW-0378">Hydrolase</keyword>
<dbReference type="GO" id="GO:0003723">
    <property type="term" value="F:RNA binding"/>
    <property type="evidence" value="ECO:0007669"/>
    <property type="project" value="UniProtKB-UniRule"/>
</dbReference>
<dbReference type="CDD" id="cd07182">
    <property type="entry name" value="RNase_HII_bacteria_HII_like"/>
    <property type="match status" value="1"/>
</dbReference>
<dbReference type="NCBIfam" id="NF000595">
    <property type="entry name" value="PRK00015.1-3"/>
    <property type="match status" value="1"/>
</dbReference>
<evidence type="ECO:0000256" key="1">
    <source>
        <dbReference type="ARBA" id="ARBA00000077"/>
    </source>
</evidence>
<comment type="subcellular location">
    <subcellularLocation>
        <location evidence="4 14">Cytoplasm</location>
    </subcellularLocation>
</comment>
<dbReference type="Pfam" id="PF01351">
    <property type="entry name" value="RNase_HII"/>
    <property type="match status" value="1"/>
</dbReference>
<protein>
    <recommendedName>
        <fullName evidence="7 14">Ribonuclease HII</fullName>
        <shortName evidence="14">RNase HII</shortName>
        <ecNumber evidence="6 14">3.1.26.4</ecNumber>
    </recommendedName>
</protein>
<dbReference type="InterPro" id="IPR036397">
    <property type="entry name" value="RNaseH_sf"/>
</dbReference>
<evidence type="ECO:0000256" key="6">
    <source>
        <dbReference type="ARBA" id="ARBA00012180"/>
    </source>
</evidence>
<evidence type="ECO:0000259" key="17">
    <source>
        <dbReference type="PROSITE" id="PS51975"/>
    </source>
</evidence>
<gene>
    <name evidence="14" type="primary">rnhB</name>
    <name evidence="18" type="ORF">H1W37_09940</name>
</gene>
<keyword evidence="10 14" id="KW-0479">Metal-binding</keyword>
<keyword evidence="11 14" id="KW-0255">Endonuclease</keyword>
<dbReference type="HAMAP" id="MF_00052_B">
    <property type="entry name" value="RNase_HII_B"/>
    <property type="match status" value="1"/>
</dbReference>
<keyword evidence="9 14" id="KW-0540">Nuclease</keyword>
<name>A0A838XYM6_9HYPH</name>
<accession>A0A838XYM6</accession>
<dbReference type="GO" id="GO:0005737">
    <property type="term" value="C:cytoplasm"/>
    <property type="evidence" value="ECO:0007669"/>
    <property type="project" value="UniProtKB-SubCell"/>
</dbReference>
<comment type="cofactor">
    <cofactor evidence="14 15">
        <name>Mn(2+)</name>
        <dbReference type="ChEBI" id="CHEBI:29035"/>
    </cofactor>
    <cofactor evidence="14 15">
        <name>Mg(2+)</name>
        <dbReference type="ChEBI" id="CHEBI:18420"/>
    </cofactor>
    <text evidence="14 15">Manganese or magnesium. Binds 1 divalent metal ion per monomer in the absence of substrate. May bind a second metal ion after substrate binding.</text>
</comment>
<dbReference type="GO" id="GO:0030145">
    <property type="term" value="F:manganese ion binding"/>
    <property type="evidence" value="ECO:0007669"/>
    <property type="project" value="UniProtKB-UniRule"/>
</dbReference>
<dbReference type="InterPro" id="IPR012337">
    <property type="entry name" value="RNaseH-like_sf"/>
</dbReference>
<evidence type="ECO:0000256" key="16">
    <source>
        <dbReference type="RuleBase" id="RU003515"/>
    </source>
</evidence>
<evidence type="ECO:0000256" key="10">
    <source>
        <dbReference type="ARBA" id="ARBA00022723"/>
    </source>
</evidence>
<dbReference type="AlphaFoldDB" id="A0A838XYM6"/>
<feature type="binding site" evidence="14 15">
    <location>
        <position position="130"/>
    </location>
    <ligand>
        <name>a divalent metal cation</name>
        <dbReference type="ChEBI" id="CHEBI:60240"/>
    </ligand>
</feature>
<dbReference type="InterPro" id="IPR022898">
    <property type="entry name" value="RNase_HII"/>
</dbReference>
<dbReference type="GO" id="GO:0032299">
    <property type="term" value="C:ribonuclease H2 complex"/>
    <property type="evidence" value="ECO:0007669"/>
    <property type="project" value="TreeGrafter"/>
</dbReference>
<dbReference type="Proteomes" id="UP000559404">
    <property type="component" value="Unassembled WGS sequence"/>
</dbReference>
<keyword evidence="8 14" id="KW-0963">Cytoplasm</keyword>
<evidence type="ECO:0000256" key="11">
    <source>
        <dbReference type="ARBA" id="ARBA00022759"/>
    </source>
</evidence>
<feature type="binding site" evidence="14 15">
    <location>
        <position position="39"/>
    </location>
    <ligand>
        <name>a divalent metal cation</name>
        <dbReference type="ChEBI" id="CHEBI:60240"/>
    </ligand>
</feature>
<comment type="catalytic activity">
    <reaction evidence="1 14 15 16">
        <text>Endonucleolytic cleavage to 5'-phosphomonoester.</text>
        <dbReference type="EC" id="3.1.26.4"/>
    </reaction>
</comment>
<evidence type="ECO:0000313" key="19">
    <source>
        <dbReference type="Proteomes" id="UP000559404"/>
    </source>
</evidence>
<dbReference type="GO" id="GO:0043137">
    <property type="term" value="P:DNA replication, removal of RNA primer"/>
    <property type="evidence" value="ECO:0007669"/>
    <property type="project" value="TreeGrafter"/>
</dbReference>
<comment type="similarity">
    <text evidence="5 14 16">Belongs to the RNase HII family.</text>
</comment>
<evidence type="ECO:0000256" key="8">
    <source>
        <dbReference type="ARBA" id="ARBA00022490"/>
    </source>
</evidence>
<comment type="function">
    <text evidence="3 14 16">Endonuclease that specifically degrades the RNA of RNA-DNA hybrids.</text>
</comment>
<dbReference type="PANTHER" id="PTHR10954:SF18">
    <property type="entry name" value="RIBONUCLEASE HII"/>
    <property type="match status" value="1"/>
</dbReference>
<dbReference type="SUPFAM" id="SSF53098">
    <property type="entry name" value="Ribonuclease H-like"/>
    <property type="match status" value="1"/>
</dbReference>
<dbReference type="InterPro" id="IPR024567">
    <property type="entry name" value="RNase_HII/HIII_dom"/>
</dbReference>